<name>A0A7X0JVH3_9GAMM</name>
<dbReference type="Pfam" id="PF15902">
    <property type="entry name" value="Sortilin-Vps10"/>
    <property type="match status" value="1"/>
</dbReference>
<keyword evidence="2" id="KW-0732">Signal</keyword>
<evidence type="ECO:0000313" key="4">
    <source>
        <dbReference type="EMBL" id="MBB6522176.1"/>
    </source>
</evidence>
<keyword evidence="1" id="KW-0677">Repeat</keyword>
<keyword evidence="5" id="KW-1185">Reference proteome</keyword>
<evidence type="ECO:0000313" key="5">
    <source>
        <dbReference type="Proteomes" id="UP000528457"/>
    </source>
</evidence>
<feature type="signal peptide" evidence="2">
    <location>
        <begin position="1"/>
        <end position="25"/>
    </location>
</feature>
<dbReference type="PANTHER" id="PTHR43739:SF5">
    <property type="entry name" value="EXO-ALPHA-SIALIDASE"/>
    <property type="match status" value="1"/>
</dbReference>
<gene>
    <name evidence="4" type="ORF">HNR48_002461</name>
</gene>
<feature type="chain" id="PRO_5031436258" evidence="2">
    <location>
        <begin position="26"/>
        <end position="1084"/>
    </location>
</feature>
<dbReference type="SUPFAM" id="SSF50939">
    <property type="entry name" value="Sialidases"/>
    <property type="match status" value="1"/>
</dbReference>
<protein>
    <submittedName>
        <fullName evidence="4">Photosystem II stability/assembly factor-like uncharacterized protein</fullName>
    </submittedName>
</protein>
<dbReference type="InterPro" id="IPR015943">
    <property type="entry name" value="WD40/YVTN_repeat-like_dom_sf"/>
</dbReference>
<dbReference type="InterPro" id="IPR002860">
    <property type="entry name" value="BNR_rpt"/>
</dbReference>
<dbReference type="AlphaFoldDB" id="A0A7X0JVH3"/>
<accession>A0A7X0JVH3</accession>
<dbReference type="Gene3D" id="2.130.10.10">
    <property type="entry name" value="YVTN repeat-like/Quinoprotein amine dehydrogenase"/>
    <property type="match status" value="5"/>
</dbReference>
<evidence type="ECO:0000256" key="1">
    <source>
        <dbReference type="ARBA" id="ARBA00022737"/>
    </source>
</evidence>
<dbReference type="RefSeq" id="WP_166846561.1">
    <property type="nucleotide sequence ID" value="NZ_JAAONY010000002.1"/>
</dbReference>
<dbReference type="Pfam" id="PF15899">
    <property type="entry name" value="BNR_6"/>
    <property type="match status" value="1"/>
</dbReference>
<dbReference type="GO" id="GO:0010411">
    <property type="term" value="P:xyloglucan metabolic process"/>
    <property type="evidence" value="ECO:0007669"/>
    <property type="project" value="TreeGrafter"/>
</dbReference>
<sequence length="1084" mass="119491">MKKTRLSLAVVLAASSLGLGQTTLAKDAALSGLNLRNLGAAHTGGRISDLAIVPGKPSHYYVGVASGGVWKTENAGTTFTPIFDRYGSYAVGVVELDPKDPQVIWVGTGENNSQRSVAAGDGVYKSTDGGKTFKNVGLKKSGHISQIIIDPRDSNTVYVAAQGPLWSSGGDRGLYKTTDGGKSWTRILDIDKHTGINEVLINKNNPDEMIASSYQRRRHVWTLINGGPGSAIHKTTDGGKTWQKLSQGLPASEKGRIGLAAAPSQPNTVYAIIEANDKDKGIYRSDDFGKTWSKRSSYMSSSPQYYNELIVGPKNPDRLFVMDTFSKVSMDGGKTFKPLSFKARHVDDHALWVNPEHTSHLRIGGDGGIYESFDNGAHWNHLRNMSLTQFYRIAADNDKPFYNVYGGTQDNNTLGTAVRNTSMEGITNADWWVTLGGDGFEPAIDPNNPDIVYSQYQYGGLARSDRKTREAVYIAPQPAEGENALRWNWNAPLLISPHKGERLYYGAEKLFRSDDRGDSWVAVSGDLSRGLDRNKLKVMDRVWSVDAIAKNDSTSVYGSLIALDESILQEGLLAVGTDDGLIHVSDNGGQNWTRYDRFKGVPDMSLVEDLQFSRHNKDVLFAVFDNHKRGDEKPYVLKSTNRGKSWTSIAGDLPVRGTVHTIVEDHVDPNLLFVGTEYGAFYTQNGGKNWHKFTKLPTVAVRDLEIQRRENDLLFGTFGRGIYVLDDYSPLRTNQGSLKNEAATVFPVKDSPIYMETRRWGGYSSDKGMMGDNFFIAPNPEYGVAFRYYLRDGLQTLKAKRQKQEAKLQKDGKDTPYPSWDALRAEANQEAPSMWFEIKDADGNVIRKVKAKTAKGLQQVNWDFRHEAIKPISLKKSKPSPWGSSPQAPLALPGQYTAQLMQRVDGNVSAVAAPQSFALSTMSDVVLQAEDRQALLAFQKDTAKTQAQVLAVGRQFADVSSRLKHMLKAIDMATVDTRAISAEARQLRSQLQAMKVDLYGDSVKTSANEKAPWGIMSRVNAVIGSHWHTQAAAGGNVRTGLDIAKRQLKAFMPKLEQAEQTMSKLEADADRLGLPWTPGRSVSL</sequence>
<evidence type="ECO:0000259" key="3">
    <source>
        <dbReference type="Pfam" id="PF15902"/>
    </source>
</evidence>
<evidence type="ECO:0000256" key="2">
    <source>
        <dbReference type="SAM" id="SignalP"/>
    </source>
</evidence>
<dbReference type="SUPFAM" id="SSF110296">
    <property type="entry name" value="Oligoxyloglucan reducing end-specific cellobiohydrolase"/>
    <property type="match status" value="1"/>
</dbReference>
<dbReference type="EMBL" id="JACHHT010000002">
    <property type="protein sequence ID" value="MBB6522176.1"/>
    <property type="molecule type" value="Genomic_DNA"/>
</dbReference>
<feature type="domain" description="Sortilin N-terminal" evidence="3">
    <location>
        <begin position="123"/>
        <end position="247"/>
    </location>
</feature>
<dbReference type="CDD" id="cd15482">
    <property type="entry name" value="Sialidase_non-viral"/>
    <property type="match status" value="1"/>
</dbReference>
<dbReference type="InterPro" id="IPR036278">
    <property type="entry name" value="Sialidase_sf"/>
</dbReference>
<dbReference type="InParanoid" id="A0A7X0JVH3"/>
<proteinExistence type="predicted"/>
<comment type="caution">
    <text evidence="4">The sequence shown here is derived from an EMBL/GenBank/DDBJ whole genome shotgun (WGS) entry which is preliminary data.</text>
</comment>
<dbReference type="PANTHER" id="PTHR43739">
    <property type="entry name" value="XYLOGLUCANASE (EUROFUNG)"/>
    <property type="match status" value="1"/>
</dbReference>
<organism evidence="4 5">
    <name type="scientific">Pseudoteredinibacter isoporae</name>
    <dbReference type="NCBI Taxonomy" id="570281"/>
    <lineage>
        <taxon>Bacteria</taxon>
        <taxon>Pseudomonadati</taxon>
        <taxon>Pseudomonadota</taxon>
        <taxon>Gammaproteobacteria</taxon>
        <taxon>Cellvibrionales</taxon>
        <taxon>Cellvibrionaceae</taxon>
        <taxon>Pseudoteredinibacter</taxon>
    </lineage>
</organism>
<dbReference type="InterPro" id="IPR031778">
    <property type="entry name" value="Sortilin_N"/>
</dbReference>
<dbReference type="Proteomes" id="UP000528457">
    <property type="component" value="Unassembled WGS sequence"/>
</dbReference>
<reference evidence="4 5" key="1">
    <citation type="submission" date="2020-08" db="EMBL/GenBank/DDBJ databases">
        <title>Genomic Encyclopedia of Type Strains, Phase IV (KMG-IV): sequencing the most valuable type-strain genomes for metagenomic binning, comparative biology and taxonomic classification.</title>
        <authorList>
            <person name="Goeker M."/>
        </authorList>
    </citation>
    <scope>NUCLEOTIDE SEQUENCE [LARGE SCALE GENOMIC DNA]</scope>
    <source>
        <strain evidence="4 5">DSM 22368</strain>
    </source>
</reference>
<dbReference type="InterPro" id="IPR052025">
    <property type="entry name" value="Xyloglucanase_GH74"/>
</dbReference>